<name>A0A0W0YBU1_9GAMM</name>
<evidence type="ECO:0000313" key="2">
    <source>
        <dbReference type="EMBL" id="KTD54304.1"/>
    </source>
</evidence>
<dbReference type="STRING" id="28087.Lsai_3126"/>
<sequence>MPYHDSFFANIRCSWNQYNSLRNKYSHLIPIPQQSYFKPVKALDEFTSVLACPIHSPLWLGINATLLFLKSLIHLIATILLVVPALLLAVFSPSSESSSSISAAFKQSLANTVVDATMSIIAACSALVSLAFNPLYLMSRCLTTVVSHLNEVTESCCDLKIAQF</sequence>
<keyword evidence="1" id="KW-0812">Transmembrane</keyword>
<protein>
    <submittedName>
        <fullName evidence="2">Uncharacterized protein</fullName>
    </submittedName>
</protein>
<dbReference type="AlphaFoldDB" id="A0A0W0YBU1"/>
<dbReference type="EMBL" id="LNYV01000037">
    <property type="protein sequence ID" value="KTD54304.1"/>
    <property type="molecule type" value="Genomic_DNA"/>
</dbReference>
<comment type="caution">
    <text evidence="2">The sequence shown here is derived from an EMBL/GenBank/DDBJ whole genome shotgun (WGS) entry which is preliminary data.</text>
</comment>
<gene>
    <name evidence="2" type="ORF">Lsai_3126</name>
</gene>
<feature type="transmembrane region" description="Helical" evidence="1">
    <location>
        <begin position="112"/>
        <end position="132"/>
    </location>
</feature>
<evidence type="ECO:0000256" key="1">
    <source>
        <dbReference type="SAM" id="Phobius"/>
    </source>
</evidence>
<keyword evidence="1" id="KW-0472">Membrane</keyword>
<dbReference type="PATRIC" id="fig|28087.4.peg.3356"/>
<accession>A0A0W0YBU1</accession>
<feature type="transmembrane region" description="Helical" evidence="1">
    <location>
        <begin position="72"/>
        <end position="92"/>
    </location>
</feature>
<dbReference type="RefSeq" id="WP_027271606.1">
    <property type="nucleotide sequence ID" value="NZ_CAAAJE010000020.1"/>
</dbReference>
<evidence type="ECO:0000313" key="3">
    <source>
        <dbReference type="Proteomes" id="UP000054621"/>
    </source>
</evidence>
<dbReference type="eggNOG" id="ENOG5031E8K">
    <property type="taxonomic scope" value="Bacteria"/>
</dbReference>
<proteinExistence type="predicted"/>
<keyword evidence="1" id="KW-1133">Transmembrane helix</keyword>
<reference evidence="2 3" key="1">
    <citation type="submission" date="2015-11" db="EMBL/GenBank/DDBJ databases">
        <title>Genomic analysis of 38 Legionella species identifies large and diverse effector repertoires.</title>
        <authorList>
            <person name="Burstein D."/>
            <person name="Amaro F."/>
            <person name="Zusman T."/>
            <person name="Lifshitz Z."/>
            <person name="Cohen O."/>
            <person name="Gilbert J.A."/>
            <person name="Pupko T."/>
            <person name="Shuman H.A."/>
            <person name="Segal G."/>
        </authorList>
    </citation>
    <scope>NUCLEOTIDE SEQUENCE [LARGE SCALE GENOMIC DNA]</scope>
    <source>
        <strain evidence="2 3">Mt.St.Helens-4</strain>
    </source>
</reference>
<dbReference type="Proteomes" id="UP000054621">
    <property type="component" value="Unassembled WGS sequence"/>
</dbReference>
<organism evidence="2 3">
    <name type="scientific">Legionella sainthelensi</name>
    <dbReference type="NCBI Taxonomy" id="28087"/>
    <lineage>
        <taxon>Bacteria</taxon>
        <taxon>Pseudomonadati</taxon>
        <taxon>Pseudomonadota</taxon>
        <taxon>Gammaproteobacteria</taxon>
        <taxon>Legionellales</taxon>
        <taxon>Legionellaceae</taxon>
        <taxon>Legionella</taxon>
    </lineage>
</organism>
<dbReference type="OrthoDB" id="5647215at2"/>